<keyword evidence="1" id="KW-0175">Coiled coil</keyword>
<organism evidence="3 4">
    <name type="scientific">Nocardioides dubius</name>
    <dbReference type="NCBI Taxonomy" id="317019"/>
    <lineage>
        <taxon>Bacteria</taxon>
        <taxon>Bacillati</taxon>
        <taxon>Actinomycetota</taxon>
        <taxon>Actinomycetes</taxon>
        <taxon>Propionibacteriales</taxon>
        <taxon>Nocardioidaceae</taxon>
        <taxon>Nocardioides</taxon>
    </lineage>
</organism>
<proteinExistence type="predicted"/>
<sequence>MAVKISDLRSVVSRGRAKVKQAGGARVDMVRLAARVSELEAEVQECRQLNLRLAELTDLVQELLLPVAQRDEEKLAALVTKYSDQLG</sequence>
<evidence type="ECO:0000259" key="2">
    <source>
        <dbReference type="Pfam" id="PF20537"/>
    </source>
</evidence>
<evidence type="ECO:0000313" key="4">
    <source>
        <dbReference type="Proteomes" id="UP001501581"/>
    </source>
</evidence>
<dbReference type="InterPro" id="IPR046640">
    <property type="entry name" value="DUF6752"/>
</dbReference>
<evidence type="ECO:0000256" key="1">
    <source>
        <dbReference type="SAM" id="Coils"/>
    </source>
</evidence>
<feature type="domain" description="DUF6752" evidence="2">
    <location>
        <begin position="32"/>
        <end position="86"/>
    </location>
</feature>
<protein>
    <recommendedName>
        <fullName evidence="2">DUF6752 domain-containing protein</fullName>
    </recommendedName>
</protein>
<dbReference type="Pfam" id="PF20537">
    <property type="entry name" value="DUF6752"/>
    <property type="match status" value="1"/>
</dbReference>
<evidence type="ECO:0000313" key="3">
    <source>
        <dbReference type="EMBL" id="GAA1100187.1"/>
    </source>
</evidence>
<feature type="coiled-coil region" evidence="1">
    <location>
        <begin position="29"/>
        <end position="59"/>
    </location>
</feature>
<reference evidence="3 4" key="1">
    <citation type="journal article" date="2019" name="Int. J. Syst. Evol. Microbiol.">
        <title>The Global Catalogue of Microorganisms (GCM) 10K type strain sequencing project: providing services to taxonomists for standard genome sequencing and annotation.</title>
        <authorList>
            <consortium name="The Broad Institute Genomics Platform"/>
            <consortium name="The Broad Institute Genome Sequencing Center for Infectious Disease"/>
            <person name="Wu L."/>
            <person name="Ma J."/>
        </authorList>
    </citation>
    <scope>NUCLEOTIDE SEQUENCE [LARGE SCALE GENOMIC DNA]</scope>
    <source>
        <strain evidence="3 4">JCM 13008</strain>
    </source>
</reference>
<comment type="caution">
    <text evidence="3">The sequence shown here is derived from an EMBL/GenBank/DDBJ whole genome shotgun (WGS) entry which is preliminary data.</text>
</comment>
<keyword evidence="4" id="KW-1185">Reference proteome</keyword>
<dbReference type="EMBL" id="BAAALG010000007">
    <property type="protein sequence ID" value="GAA1100187.1"/>
    <property type="molecule type" value="Genomic_DNA"/>
</dbReference>
<accession>A0ABN1TSK3</accession>
<gene>
    <name evidence="3" type="ORF">GCM10009668_17520</name>
</gene>
<name>A0ABN1TSK3_9ACTN</name>
<dbReference type="Proteomes" id="UP001501581">
    <property type="component" value="Unassembled WGS sequence"/>
</dbReference>